<evidence type="ECO:0000256" key="3">
    <source>
        <dbReference type="ARBA" id="ARBA00023157"/>
    </source>
</evidence>
<dbReference type="WBParaSite" id="maker-unitig_41503-snap-gene-0.2-mRNA-1">
    <property type="protein sequence ID" value="maker-unitig_41503-snap-gene-0.2-mRNA-1"/>
    <property type="gene ID" value="maker-unitig_41503-snap-gene-0.2"/>
</dbReference>
<dbReference type="Pfam" id="PF08205">
    <property type="entry name" value="C2-set_2"/>
    <property type="match status" value="1"/>
</dbReference>
<dbReference type="InterPro" id="IPR013162">
    <property type="entry name" value="CD80_C2-set"/>
</dbReference>
<dbReference type="Proteomes" id="UP000095280">
    <property type="component" value="Unplaced"/>
</dbReference>
<name>A0A1I8FNN3_9PLAT</name>
<protein>
    <submittedName>
        <fullName evidence="6">Ig-like domain-containing protein</fullName>
    </submittedName>
</protein>
<dbReference type="InterPro" id="IPR036179">
    <property type="entry name" value="Ig-like_dom_sf"/>
</dbReference>
<keyword evidence="5" id="KW-1185">Reference proteome</keyword>
<dbReference type="PANTHER" id="PTHR45889">
    <property type="entry name" value="IG-LIKE DOMAIN-CONTAINING PROTEIN"/>
    <property type="match status" value="1"/>
</dbReference>
<dbReference type="InterPro" id="IPR003599">
    <property type="entry name" value="Ig_sub"/>
</dbReference>
<feature type="domain" description="Ig-like" evidence="4">
    <location>
        <begin position="297"/>
        <end position="339"/>
    </location>
</feature>
<reference evidence="6" key="1">
    <citation type="submission" date="2016-11" db="UniProtKB">
        <authorList>
            <consortium name="WormBaseParasite"/>
        </authorList>
    </citation>
    <scope>IDENTIFICATION</scope>
</reference>
<evidence type="ECO:0000256" key="2">
    <source>
        <dbReference type="ARBA" id="ARBA00023136"/>
    </source>
</evidence>
<dbReference type="PANTHER" id="PTHR45889:SF8">
    <property type="entry name" value="IG-LIKE DOMAIN-CONTAINING PROTEIN"/>
    <property type="match status" value="1"/>
</dbReference>
<dbReference type="SUPFAM" id="SSF48726">
    <property type="entry name" value="Immunoglobulin"/>
    <property type="match status" value="3"/>
</dbReference>
<sequence>RSNPALGDGGQLISAGRWFESSRLLCSTSGGNPAPSLTWQIRTNGGSGFESVEADSTKGAPVTPFGQVTSQLTLNQVRAEYNRAVVRCLATNPVANLSSPDYVLNVLYLPVVTAVPSLAIELGAEVAIECSATGNPEPTVRLENGAARFYPPSHTGPKVSGPGTVTARSGDQLTIQCCADANPAAPSSSVVWTHLSSGRSKSDVGATLVIRKVDRSRRGRLAMSVCQHADAELRGRRCSEMERPTRRRAVSQVSWTKSGSLFESAGTDPRLANVSLSDSGVPRANYVDQLGCGAGAPEWLEPQPRETKSASVTDSKDFRLVCTARAKPEPSFAWYKDGKLIPAEWFSVETSSVSEDAGLRDTPTVNRSIAQWKQKSPSQRAHRWTSPALFWPQPRPTITWQLALPTGETKRPQRYPIRRPSCGDFIRMRLCNVELVDGVSQAEVPCSTGVGLLTKDRATGQDQHETLRHLDFD</sequence>
<dbReference type="SMART" id="SM00409">
    <property type="entry name" value="IG"/>
    <property type="match status" value="2"/>
</dbReference>
<dbReference type="InterPro" id="IPR007110">
    <property type="entry name" value="Ig-like_dom"/>
</dbReference>
<comment type="subcellular location">
    <subcellularLocation>
        <location evidence="1">Membrane</location>
        <topology evidence="1">Single-pass membrane protein</topology>
    </subcellularLocation>
</comment>
<keyword evidence="3" id="KW-1015">Disulfide bond</keyword>
<dbReference type="AlphaFoldDB" id="A0A1I8FNN3"/>
<dbReference type="Gene3D" id="2.60.40.10">
    <property type="entry name" value="Immunoglobulins"/>
    <property type="match status" value="2"/>
</dbReference>
<feature type="domain" description="Ig-like" evidence="4">
    <location>
        <begin position="157"/>
        <end position="251"/>
    </location>
</feature>
<proteinExistence type="predicted"/>
<evidence type="ECO:0000313" key="6">
    <source>
        <dbReference type="WBParaSite" id="maker-unitig_41503-snap-gene-0.2-mRNA-1"/>
    </source>
</evidence>
<evidence type="ECO:0000259" key="4">
    <source>
        <dbReference type="PROSITE" id="PS50835"/>
    </source>
</evidence>
<keyword evidence="2" id="KW-0472">Membrane</keyword>
<evidence type="ECO:0000256" key="1">
    <source>
        <dbReference type="ARBA" id="ARBA00004167"/>
    </source>
</evidence>
<dbReference type="GO" id="GO:0016020">
    <property type="term" value="C:membrane"/>
    <property type="evidence" value="ECO:0007669"/>
    <property type="project" value="UniProtKB-SubCell"/>
</dbReference>
<dbReference type="InterPro" id="IPR013783">
    <property type="entry name" value="Ig-like_fold"/>
</dbReference>
<accession>A0A1I8FNN3</accession>
<dbReference type="PROSITE" id="PS50835">
    <property type="entry name" value="IG_LIKE"/>
    <property type="match status" value="3"/>
</dbReference>
<evidence type="ECO:0000313" key="5">
    <source>
        <dbReference type="Proteomes" id="UP000095280"/>
    </source>
</evidence>
<feature type="domain" description="Ig-like" evidence="4">
    <location>
        <begin position="4"/>
        <end position="105"/>
    </location>
</feature>
<organism evidence="5 6">
    <name type="scientific">Macrostomum lignano</name>
    <dbReference type="NCBI Taxonomy" id="282301"/>
    <lineage>
        <taxon>Eukaryota</taxon>
        <taxon>Metazoa</taxon>
        <taxon>Spiralia</taxon>
        <taxon>Lophotrochozoa</taxon>
        <taxon>Platyhelminthes</taxon>
        <taxon>Rhabditophora</taxon>
        <taxon>Macrostomorpha</taxon>
        <taxon>Macrostomida</taxon>
        <taxon>Macrostomidae</taxon>
        <taxon>Macrostomum</taxon>
    </lineage>
</organism>